<protein>
    <recommendedName>
        <fullName evidence="3">Gingipain propeptide domain-containing protein</fullName>
    </recommendedName>
</protein>
<evidence type="ECO:0008006" key="3">
    <source>
        <dbReference type="Google" id="ProtNLM"/>
    </source>
</evidence>
<dbReference type="eggNOG" id="ENOG5032M5G">
    <property type="taxonomic scope" value="Bacteria"/>
</dbReference>
<dbReference type="STRING" id="234267.Acid_3804"/>
<dbReference type="AlphaFoldDB" id="Q01ZZ1"/>
<keyword evidence="1" id="KW-0732">Signal</keyword>
<dbReference type="EMBL" id="CP000473">
    <property type="protein sequence ID" value="ABJ84774.1"/>
    <property type="molecule type" value="Genomic_DNA"/>
</dbReference>
<evidence type="ECO:0000256" key="1">
    <source>
        <dbReference type="SAM" id="SignalP"/>
    </source>
</evidence>
<dbReference type="KEGG" id="sus:Acid_3804"/>
<dbReference type="HOGENOM" id="CLU_1365442_0_0_0"/>
<evidence type="ECO:0000313" key="2">
    <source>
        <dbReference type="EMBL" id="ABJ84774.1"/>
    </source>
</evidence>
<accession>Q01ZZ1</accession>
<sequence precursor="true">MIDSISTMKLMVLLLAALSLRAADELTVYDLLAPATHSFDIVYDVTAAREGSPYFFNPIRVGSIATKERVIDRATGKPLEFEVVDGKSAKAGGFVSPRTADTAEFLRVKLARPVPKSAETRIRIYKTYTDAPSYYEKDDGFVFDRPLGIKRNVVILPKGYELVGSASPAMISMEADGRIHVSFLNDRDDQLPVKIVGRKVK</sequence>
<feature type="signal peptide" evidence="1">
    <location>
        <begin position="1"/>
        <end position="22"/>
    </location>
</feature>
<gene>
    <name evidence="2" type="ordered locus">Acid_3804</name>
</gene>
<proteinExistence type="predicted"/>
<reference evidence="2" key="1">
    <citation type="submission" date="2006-10" db="EMBL/GenBank/DDBJ databases">
        <title>Complete sequence of Solibacter usitatus Ellin6076.</title>
        <authorList>
            <consortium name="US DOE Joint Genome Institute"/>
            <person name="Copeland A."/>
            <person name="Lucas S."/>
            <person name="Lapidus A."/>
            <person name="Barry K."/>
            <person name="Detter J.C."/>
            <person name="Glavina del Rio T."/>
            <person name="Hammon N."/>
            <person name="Israni S."/>
            <person name="Dalin E."/>
            <person name="Tice H."/>
            <person name="Pitluck S."/>
            <person name="Thompson L.S."/>
            <person name="Brettin T."/>
            <person name="Bruce D."/>
            <person name="Han C."/>
            <person name="Tapia R."/>
            <person name="Gilna P."/>
            <person name="Schmutz J."/>
            <person name="Larimer F."/>
            <person name="Land M."/>
            <person name="Hauser L."/>
            <person name="Kyrpides N."/>
            <person name="Mikhailova N."/>
            <person name="Janssen P.H."/>
            <person name="Kuske C.R."/>
            <person name="Richardson P."/>
        </authorList>
    </citation>
    <scope>NUCLEOTIDE SEQUENCE</scope>
    <source>
        <strain evidence="2">Ellin6076</strain>
    </source>
</reference>
<name>Q01ZZ1_SOLUE</name>
<feature type="chain" id="PRO_5004163029" description="Gingipain propeptide domain-containing protein" evidence="1">
    <location>
        <begin position="23"/>
        <end position="201"/>
    </location>
</feature>
<organism evidence="2">
    <name type="scientific">Solibacter usitatus (strain Ellin6076)</name>
    <dbReference type="NCBI Taxonomy" id="234267"/>
    <lineage>
        <taxon>Bacteria</taxon>
        <taxon>Pseudomonadati</taxon>
        <taxon>Acidobacteriota</taxon>
        <taxon>Terriglobia</taxon>
        <taxon>Bryobacterales</taxon>
        <taxon>Solibacteraceae</taxon>
        <taxon>Candidatus Solibacter</taxon>
    </lineage>
</organism>
<dbReference type="InParanoid" id="Q01ZZ1"/>